<sequence length="108" mass="12257">FRLLDVHPSPHDEPKIICSMTHKSLGERPLPAYETISYCWGNSLHRSEVIVNGHRVSVPASTAMAIRRMRIDALCINQRDVDERTVQVSLMGEIFRHSTGNLIYLGED</sequence>
<organism evidence="2 3">
    <name type="scientific">Pseudocercospora fijiensis (strain CIRAD86)</name>
    <name type="common">Black leaf streak disease fungus</name>
    <name type="synonym">Mycosphaerella fijiensis</name>
    <dbReference type="NCBI Taxonomy" id="383855"/>
    <lineage>
        <taxon>Eukaryota</taxon>
        <taxon>Fungi</taxon>
        <taxon>Dikarya</taxon>
        <taxon>Ascomycota</taxon>
        <taxon>Pezizomycotina</taxon>
        <taxon>Dothideomycetes</taxon>
        <taxon>Dothideomycetidae</taxon>
        <taxon>Mycosphaerellales</taxon>
        <taxon>Mycosphaerellaceae</taxon>
        <taxon>Pseudocercospora</taxon>
    </lineage>
</organism>
<dbReference type="AlphaFoldDB" id="M2YW78"/>
<feature type="non-terminal residue" evidence="2">
    <location>
        <position position="1"/>
    </location>
</feature>
<reference evidence="2 3" key="1">
    <citation type="journal article" date="2012" name="PLoS Pathog.">
        <title>Diverse lifestyles and strategies of plant pathogenesis encoded in the genomes of eighteen Dothideomycetes fungi.</title>
        <authorList>
            <person name="Ohm R.A."/>
            <person name="Feau N."/>
            <person name="Henrissat B."/>
            <person name="Schoch C.L."/>
            <person name="Horwitz B.A."/>
            <person name="Barry K.W."/>
            <person name="Condon B.J."/>
            <person name="Copeland A.C."/>
            <person name="Dhillon B."/>
            <person name="Glaser F."/>
            <person name="Hesse C.N."/>
            <person name="Kosti I."/>
            <person name="LaButti K."/>
            <person name="Lindquist E.A."/>
            <person name="Lucas S."/>
            <person name="Salamov A.A."/>
            <person name="Bradshaw R.E."/>
            <person name="Ciuffetti L."/>
            <person name="Hamelin R.C."/>
            <person name="Kema G.H.J."/>
            <person name="Lawrence C."/>
            <person name="Scott J.A."/>
            <person name="Spatafora J.W."/>
            <person name="Turgeon B.G."/>
            <person name="de Wit P.J.G.M."/>
            <person name="Zhong S."/>
            <person name="Goodwin S.B."/>
            <person name="Grigoriev I.V."/>
        </authorList>
    </citation>
    <scope>NUCLEOTIDE SEQUENCE [LARGE SCALE GENOMIC DNA]</scope>
    <source>
        <strain evidence="2 3">CIRAD86</strain>
    </source>
</reference>
<dbReference type="Pfam" id="PF06985">
    <property type="entry name" value="HET"/>
    <property type="match status" value="1"/>
</dbReference>
<proteinExistence type="predicted"/>
<evidence type="ECO:0000313" key="3">
    <source>
        <dbReference type="Proteomes" id="UP000016932"/>
    </source>
</evidence>
<name>M2YW78_PSEFD</name>
<feature type="non-terminal residue" evidence="2">
    <location>
        <position position="108"/>
    </location>
</feature>
<dbReference type="RefSeq" id="XP_007926914.1">
    <property type="nucleotide sequence ID" value="XM_007928723.1"/>
</dbReference>
<dbReference type="HOGENOM" id="CLU_004184_6_2_1"/>
<dbReference type="STRING" id="383855.M2YW78"/>
<keyword evidence="3" id="KW-1185">Reference proteome</keyword>
<gene>
    <name evidence="2" type="ORF">MYCFIDRAFT_18253</name>
</gene>
<dbReference type="PANTHER" id="PTHR24148:SF64">
    <property type="entry name" value="HETEROKARYON INCOMPATIBILITY DOMAIN-CONTAINING PROTEIN"/>
    <property type="match status" value="1"/>
</dbReference>
<dbReference type="VEuPathDB" id="FungiDB:MYCFIDRAFT_18253"/>
<evidence type="ECO:0000313" key="2">
    <source>
        <dbReference type="EMBL" id="EME81980.1"/>
    </source>
</evidence>
<dbReference type="OrthoDB" id="3647238at2759"/>
<dbReference type="PANTHER" id="PTHR24148">
    <property type="entry name" value="ANKYRIN REPEAT DOMAIN-CONTAINING PROTEIN 39 HOMOLOG-RELATED"/>
    <property type="match status" value="1"/>
</dbReference>
<dbReference type="InterPro" id="IPR010730">
    <property type="entry name" value="HET"/>
</dbReference>
<accession>M2YW78</accession>
<evidence type="ECO:0000259" key="1">
    <source>
        <dbReference type="Pfam" id="PF06985"/>
    </source>
</evidence>
<dbReference type="InterPro" id="IPR052895">
    <property type="entry name" value="HetReg/Transcr_Mod"/>
</dbReference>
<dbReference type="EMBL" id="KB446559">
    <property type="protein sequence ID" value="EME81980.1"/>
    <property type="molecule type" value="Genomic_DNA"/>
</dbReference>
<feature type="domain" description="Heterokaryon incompatibility" evidence="1">
    <location>
        <begin position="33"/>
        <end position="107"/>
    </location>
</feature>
<dbReference type="GeneID" id="19334616"/>
<dbReference type="KEGG" id="pfj:MYCFIDRAFT_18253"/>
<dbReference type="Proteomes" id="UP000016932">
    <property type="component" value="Unassembled WGS sequence"/>
</dbReference>
<protein>
    <recommendedName>
        <fullName evidence="1">Heterokaryon incompatibility domain-containing protein</fullName>
    </recommendedName>
</protein>